<keyword evidence="4" id="KW-1185">Reference proteome</keyword>
<dbReference type="InterPro" id="IPR017451">
    <property type="entry name" value="F-box-assoc_interact_dom"/>
</dbReference>
<evidence type="ECO:0000313" key="4">
    <source>
        <dbReference type="Proteomes" id="UP000030689"/>
    </source>
</evidence>
<organism evidence="3 4">
    <name type="scientific">Eutrema salsugineum</name>
    <name type="common">Saltwater cress</name>
    <name type="synonym">Sisymbrium salsugineum</name>
    <dbReference type="NCBI Taxonomy" id="72664"/>
    <lineage>
        <taxon>Eukaryota</taxon>
        <taxon>Viridiplantae</taxon>
        <taxon>Streptophyta</taxon>
        <taxon>Embryophyta</taxon>
        <taxon>Tracheophyta</taxon>
        <taxon>Spermatophyta</taxon>
        <taxon>Magnoliopsida</taxon>
        <taxon>eudicotyledons</taxon>
        <taxon>Gunneridae</taxon>
        <taxon>Pentapetalae</taxon>
        <taxon>rosids</taxon>
        <taxon>malvids</taxon>
        <taxon>Brassicales</taxon>
        <taxon>Brassicaceae</taxon>
        <taxon>Eutremeae</taxon>
        <taxon>Eutrema</taxon>
    </lineage>
</organism>
<dbReference type="Pfam" id="PF00646">
    <property type="entry name" value="F-box"/>
    <property type="match status" value="1"/>
</dbReference>
<dbReference type="KEGG" id="eus:EUTSA_v10009932mg"/>
<dbReference type="Proteomes" id="UP000030689">
    <property type="component" value="Unassembled WGS sequence"/>
</dbReference>
<dbReference type="SUPFAM" id="SSF81383">
    <property type="entry name" value="F-box domain"/>
    <property type="match status" value="1"/>
</dbReference>
<dbReference type="PANTHER" id="PTHR31111:SF130">
    <property type="entry name" value="F-BOX ASSOCIATED UBIQUITINATION EFFECTOR FAMILY PROTEIN"/>
    <property type="match status" value="1"/>
</dbReference>
<feature type="domain" description="F-box associated beta-propeller type 3" evidence="2">
    <location>
        <begin position="60"/>
        <end position="328"/>
    </location>
</feature>
<evidence type="ECO:0000259" key="1">
    <source>
        <dbReference type="Pfam" id="PF00646"/>
    </source>
</evidence>
<proteinExistence type="predicted"/>
<evidence type="ECO:0000313" key="3">
    <source>
        <dbReference type="EMBL" id="ESQ33744.1"/>
    </source>
</evidence>
<dbReference type="NCBIfam" id="TIGR01640">
    <property type="entry name" value="F_box_assoc_1"/>
    <property type="match status" value="1"/>
</dbReference>
<dbReference type="EMBL" id="KI517683">
    <property type="protein sequence ID" value="ESQ33744.1"/>
    <property type="molecule type" value="Genomic_DNA"/>
</dbReference>
<dbReference type="Gramene" id="ESQ33744">
    <property type="protein sequence ID" value="ESQ33744"/>
    <property type="gene ID" value="EUTSA_v10009932mg"/>
</dbReference>
<evidence type="ECO:0000259" key="2">
    <source>
        <dbReference type="Pfam" id="PF08268"/>
    </source>
</evidence>
<dbReference type="eggNOG" id="ENOG502SNHU">
    <property type="taxonomic scope" value="Eukaryota"/>
</dbReference>
<evidence type="ECO:0008006" key="5">
    <source>
        <dbReference type="Google" id="ProtNLM"/>
    </source>
</evidence>
<feature type="domain" description="F-box" evidence="1">
    <location>
        <begin position="13"/>
        <end position="48"/>
    </location>
</feature>
<dbReference type="InterPro" id="IPR001810">
    <property type="entry name" value="F-box_dom"/>
</dbReference>
<sequence length="394" mass="46003">MNRREEIQDTISFDLFLEIFSRLPSKSITRFHCVSKQWGSMLHSQYFTELFLTRSWARPHLLIILERNRECSVFSSPQLQHPYGKSSLVVSADFHIKFSGDMWSTYFRRVLTSGLIYFSNIRFPEKKGADAVGPVIFNPTTRQYATLPKLETDGMLRSFLGFDPIDKQFKVLVMASGPLCSIDHRILTLETRKLGWRKIQCPLTYFPYPQGIFINGVLYYLADCTSDVIGEVPSLMIVCFDVRSQNFKFIEVEECFCAILINYKGKLGGIRHNTLELRMWVLKDVEKQEWSKYVYTLQDDRFVDLRYVNVVGVTNTGEIVLSMYNLNRFMFSTSVPVEIQGFGDYYDMNRHGAFIFVDYIEDIYVNDLKYLKSSQDLLLKNKQQNKHEFLANLE</sequence>
<gene>
    <name evidence="3" type="ORF">EUTSA_v10009932mg</name>
</gene>
<dbReference type="InterPro" id="IPR013187">
    <property type="entry name" value="F-box-assoc_dom_typ3"/>
</dbReference>
<dbReference type="PANTHER" id="PTHR31111">
    <property type="entry name" value="BNAA05G37150D PROTEIN-RELATED"/>
    <property type="match status" value="1"/>
</dbReference>
<dbReference type="Pfam" id="PF08268">
    <property type="entry name" value="FBA_3"/>
    <property type="match status" value="1"/>
</dbReference>
<reference evidence="3 4" key="1">
    <citation type="journal article" date="2013" name="Front. Plant Sci.">
        <title>The Reference Genome of the Halophytic Plant Eutrema salsugineum.</title>
        <authorList>
            <person name="Yang R."/>
            <person name="Jarvis D.E."/>
            <person name="Chen H."/>
            <person name="Beilstein M.A."/>
            <person name="Grimwood J."/>
            <person name="Jenkins J."/>
            <person name="Shu S."/>
            <person name="Prochnik S."/>
            <person name="Xin M."/>
            <person name="Ma C."/>
            <person name="Schmutz J."/>
            <person name="Wing R.A."/>
            <person name="Mitchell-Olds T."/>
            <person name="Schumaker K.S."/>
            <person name="Wang X."/>
        </authorList>
    </citation>
    <scope>NUCLEOTIDE SEQUENCE [LARGE SCALE GENOMIC DNA]</scope>
</reference>
<name>V4KR23_EUTSA</name>
<accession>V4KR23</accession>
<protein>
    <recommendedName>
        <fullName evidence="5">F-box domain-containing protein</fullName>
    </recommendedName>
</protein>
<dbReference type="AlphaFoldDB" id="V4KR23"/>
<dbReference type="InterPro" id="IPR036047">
    <property type="entry name" value="F-box-like_dom_sf"/>
</dbReference>